<dbReference type="SUPFAM" id="SSF51905">
    <property type="entry name" value="FAD/NAD(P)-binding domain"/>
    <property type="match status" value="1"/>
</dbReference>
<keyword evidence="2" id="KW-0285">Flavoprotein</keyword>
<gene>
    <name evidence="7" type="ORF">PENCOP_c002G02466</name>
</gene>
<dbReference type="GO" id="GO:0071949">
    <property type="term" value="F:FAD binding"/>
    <property type="evidence" value="ECO:0007669"/>
    <property type="project" value="InterPro"/>
</dbReference>
<dbReference type="InterPro" id="IPR036188">
    <property type="entry name" value="FAD/NAD-bd_sf"/>
</dbReference>
<dbReference type="FunFam" id="3.50.50.60:FF:000115">
    <property type="entry name" value="Salicylate hydroxylase, putative"/>
    <property type="match status" value="1"/>
</dbReference>
<sequence length="438" mass="48484">MKVVVVGGGLGGLACAIACRREGIDVEILERSVEVQEVGAGIQIPPNGARIMRDFGLLTQILEQGCQVQQINLRRYKNGRLLRSMPLGDDITEELGAPWIIIHRVDYHRILLDEAVRLGAVLQLGSEVEDIHTDQPAVLLADGRCISADVVIGADGQMSTVRKAVLGSPHSPVPTGDMAYRATFSREQLEALGDDKVNELCQEIAVTGWLGPDKHTVFYPLRGGKEFNLVLMRPDNLPSDSRRENGDIQEMRESYADWDETLQKLVSSVPSVYKWKLTHLSELESWAKGSVALLGDACHPTLPYQAQGAAMAVEDGAVIGKLLGLLQAHHLEPKYSGNDPSISTRSSAQDLTAAVLTLYEECRKARTTRNVQGAIMNRKIFHLPDGLLQTVRDYILGYAGFTRKSDWTWVFSFRQGQTLGLDVIKDCERVFEEWRLTL</sequence>
<dbReference type="GO" id="GO:0004497">
    <property type="term" value="F:monooxygenase activity"/>
    <property type="evidence" value="ECO:0007669"/>
    <property type="project" value="UniProtKB-KW"/>
</dbReference>
<evidence type="ECO:0000313" key="8">
    <source>
        <dbReference type="Proteomes" id="UP000191500"/>
    </source>
</evidence>
<dbReference type="SUPFAM" id="SSF54373">
    <property type="entry name" value="FAD-linked reductases, C-terminal domain"/>
    <property type="match status" value="1"/>
</dbReference>
<keyword evidence="8" id="KW-1185">Reference proteome</keyword>
<protein>
    <recommendedName>
        <fullName evidence="6">FAD-binding domain-containing protein</fullName>
    </recommendedName>
</protein>
<evidence type="ECO:0000259" key="6">
    <source>
        <dbReference type="Pfam" id="PF01494"/>
    </source>
</evidence>
<evidence type="ECO:0000256" key="3">
    <source>
        <dbReference type="ARBA" id="ARBA00022827"/>
    </source>
</evidence>
<dbReference type="PROSITE" id="PS51257">
    <property type="entry name" value="PROKAR_LIPOPROTEIN"/>
    <property type="match status" value="1"/>
</dbReference>
<comment type="similarity">
    <text evidence="1">Belongs to the paxM FAD-dependent monooxygenase family.</text>
</comment>
<dbReference type="EMBL" id="MDDG01000002">
    <property type="protein sequence ID" value="OQE44982.1"/>
    <property type="molecule type" value="Genomic_DNA"/>
</dbReference>
<dbReference type="Proteomes" id="UP000191500">
    <property type="component" value="Unassembled WGS sequence"/>
</dbReference>
<dbReference type="PRINTS" id="PR00420">
    <property type="entry name" value="RNGMNOXGNASE"/>
</dbReference>
<evidence type="ECO:0000256" key="1">
    <source>
        <dbReference type="ARBA" id="ARBA00007992"/>
    </source>
</evidence>
<comment type="caution">
    <text evidence="7">The sequence shown here is derived from an EMBL/GenBank/DDBJ whole genome shotgun (WGS) entry which is preliminary data.</text>
</comment>
<dbReference type="AlphaFoldDB" id="A0A1V6V2T7"/>
<dbReference type="InterPro" id="IPR002938">
    <property type="entry name" value="FAD-bd"/>
</dbReference>
<keyword evidence="5" id="KW-0503">Monooxygenase</keyword>
<evidence type="ECO:0000256" key="2">
    <source>
        <dbReference type="ARBA" id="ARBA00022630"/>
    </source>
</evidence>
<name>A0A1V6V2T7_9EURO</name>
<evidence type="ECO:0000256" key="4">
    <source>
        <dbReference type="ARBA" id="ARBA00023002"/>
    </source>
</evidence>
<dbReference type="STRING" id="36646.A0A1V6V2T7"/>
<evidence type="ECO:0000256" key="5">
    <source>
        <dbReference type="ARBA" id="ARBA00023033"/>
    </source>
</evidence>
<dbReference type="PANTHER" id="PTHR13789:SF311">
    <property type="entry name" value="HYDROXYLASE, PUTATIVE (AFU_ORTHOLOGUE AFUA_5G10180)-RELATED"/>
    <property type="match status" value="1"/>
</dbReference>
<proteinExistence type="inferred from homology"/>
<reference evidence="8" key="1">
    <citation type="journal article" date="2017" name="Nat. Microbiol.">
        <title>Global analysis of biosynthetic gene clusters reveals vast potential of secondary metabolite production in Penicillium species.</title>
        <authorList>
            <person name="Nielsen J.C."/>
            <person name="Grijseels S."/>
            <person name="Prigent S."/>
            <person name="Ji B."/>
            <person name="Dainat J."/>
            <person name="Nielsen K.F."/>
            <person name="Frisvad J.C."/>
            <person name="Workman M."/>
            <person name="Nielsen J."/>
        </authorList>
    </citation>
    <scope>NUCLEOTIDE SEQUENCE [LARGE SCALE GENOMIC DNA]</scope>
    <source>
        <strain evidence="8">IBT 31321</strain>
    </source>
</reference>
<dbReference type="PANTHER" id="PTHR13789">
    <property type="entry name" value="MONOOXYGENASE"/>
    <property type="match status" value="1"/>
</dbReference>
<keyword evidence="3" id="KW-0274">FAD</keyword>
<accession>A0A1V6V2T7</accession>
<feature type="domain" description="FAD-binding" evidence="6">
    <location>
        <begin position="2"/>
        <end position="324"/>
    </location>
</feature>
<keyword evidence="4" id="KW-0560">Oxidoreductase</keyword>
<dbReference type="InterPro" id="IPR050493">
    <property type="entry name" value="FAD-dep_Monooxygenase_BioMet"/>
</dbReference>
<dbReference type="Gene3D" id="3.50.50.60">
    <property type="entry name" value="FAD/NAD(P)-binding domain"/>
    <property type="match status" value="1"/>
</dbReference>
<dbReference type="Pfam" id="PF01494">
    <property type="entry name" value="FAD_binding_3"/>
    <property type="match status" value="1"/>
</dbReference>
<evidence type="ECO:0000313" key="7">
    <source>
        <dbReference type="EMBL" id="OQE44982.1"/>
    </source>
</evidence>
<organism evidence="7 8">
    <name type="scientific">Penicillium coprophilum</name>
    <dbReference type="NCBI Taxonomy" id="36646"/>
    <lineage>
        <taxon>Eukaryota</taxon>
        <taxon>Fungi</taxon>
        <taxon>Dikarya</taxon>
        <taxon>Ascomycota</taxon>
        <taxon>Pezizomycotina</taxon>
        <taxon>Eurotiomycetes</taxon>
        <taxon>Eurotiomycetidae</taxon>
        <taxon>Eurotiales</taxon>
        <taxon>Aspergillaceae</taxon>
        <taxon>Penicillium</taxon>
    </lineage>
</organism>